<accession>A0AAR2LSC5</accession>
<keyword evidence="1" id="KW-0732">Signal</keyword>
<reference evidence="2 3" key="1">
    <citation type="submission" date="2020-10" db="EMBL/GenBank/DDBJ databases">
        <title>Pygocentrus nattereri (red-bellied piranha) genome, fPygNat1, primary haplotype.</title>
        <authorList>
            <person name="Myers G."/>
            <person name="Meyer A."/>
            <person name="Karagic N."/>
            <person name="Pippel M."/>
            <person name="Winkler S."/>
            <person name="Tracey A."/>
            <person name="Wood J."/>
            <person name="Formenti G."/>
            <person name="Howe K."/>
            <person name="Fedrigo O."/>
            <person name="Jarvis E.D."/>
        </authorList>
    </citation>
    <scope>NUCLEOTIDE SEQUENCE [LARGE SCALE GENOMIC DNA]</scope>
</reference>
<reference evidence="2" key="2">
    <citation type="submission" date="2025-08" db="UniProtKB">
        <authorList>
            <consortium name="Ensembl"/>
        </authorList>
    </citation>
    <scope>IDENTIFICATION</scope>
</reference>
<dbReference type="GeneTree" id="ENSGT00390000016906"/>
<keyword evidence="3" id="KW-1185">Reference proteome</keyword>
<feature type="signal peptide" evidence="1">
    <location>
        <begin position="1"/>
        <end position="30"/>
    </location>
</feature>
<evidence type="ECO:0000313" key="2">
    <source>
        <dbReference type="Ensembl" id="ENSPNAP00000079493.1"/>
    </source>
</evidence>
<evidence type="ECO:0000313" key="3">
    <source>
        <dbReference type="Proteomes" id="UP001501920"/>
    </source>
</evidence>
<dbReference type="InterPro" id="IPR009079">
    <property type="entry name" value="4_helix_cytokine-like_core"/>
</dbReference>
<dbReference type="Gene3D" id="1.20.1250.10">
    <property type="match status" value="1"/>
</dbReference>
<organism evidence="2 3">
    <name type="scientific">Pygocentrus nattereri</name>
    <name type="common">Red-bellied piranha</name>
    <dbReference type="NCBI Taxonomy" id="42514"/>
    <lineage>
        <taxon>Eukaryota</taxon>
        <taxon>Metazoa</taxon>
        <taxon>Chordata</taxon>
        <taxon>Craniata</taxon>
        <taxon>Vertebrata</taxon>
        <taxon>Euteleostomi</taxon>
        <taxon>Actinopterygii</taxon>
        <taxon>Neopterygii</taxon>
        <taxon>Teleostei</taxon>
        <taxon>Ostariophysi</taxon>
        <taxon>Characiformes</taxon>
        <taxon>Characoidei</taxon>
        <taxon>Pygocentrus</taxon>
    </lineage>
</organism>
<dbReference type="Pfam" id="PF03039">
    <property type="entry name" value="IL12"/>
    <property type="match status" value="1"/>
</dbReference>
<name>A0AAR2LSC5_PYGNA</name>
<gene>
    <name evidence="1" type="primary">IL12A</name>
</gene>
<sequence>QSIVAKLWCVFFAGSLLLLFSSSVWRLSTASPVGSHIPSLHLDGSSCKGLARSLLWNVTAALTVDQLFRGLNCTDQSAEQDLRTQTLAVCIPQNSKCSDSADFTFNQDKCLQSVLEDLRQYRATFKAYSDRAHILEQSVLRSIEDLMQNCFSATLTDGSQPLVSMKHKNTFMGRLKLCKVLKAFQIRVVTINRVLNYVLTTGQGVDE</sequence>
<dbReference type="GO" id="GO:0008083">
    <property type="term" value="F:growth factor activity"/>
    <property type="evidence" value="ECO:0007669"/>
    <property type="project" value="UniProtKB-KW"/>
</dbReference>
<keyword evidence="1" id="KW-1015">Disulfide bond</keyword>
<keyword evidence="1" id="KW-0202">Cytokine</keyword>
<comment type="similarity">
    <text evidence="1">Belongs to the IL-6 superfamily.</text>
</comment>
<dbReference type="Ensembl" id="ENSPNAT00000076311.1">
    <property type="protein sequence ID" value="ENSPNAP00000079493.1"/>
    <property type="gene ID" value="ENSPNAG00000031484.1"/>
</dbReference>
<protein>
    <recommendedName>
        <fullName evidence="1">Interleukin-12 subunit alpha</fullName>
        <shortName evidence="1">IL-12A</shortName>
    </recommendedName>
</protein>
<comment type="subcellular location">
    <subcellularLocation>
        <location evidence="1">Secreted</location>
    </subcellularLocation>
</comment>
<dbReference type="GO" id="GO:0005143">
    <property type="term" value="F:interleukin-12 receptor binding"/>
    <property type="evidence" value="ECO:0007669"/>
    <property type="project" value="InterPro"/>
</dbReference>
<keyword evidence="1" id="KW-0964">Secreted</keyword>
<dbReference type="InterPro" id="IPR004281">
    <property type="entry name" value="IL-12_alpha"/>
</dbReference>
<proteinExistence type="inferred from homology"/>
<dbReference type="Proteomes" id="UP001501920">
    <property type="component" value="Chromosome 2"/>
</dbReference>
<dbReference type="GO" id="GO:0005615">
    <property type="term" value="C:extracellular space"/>
    <property type="evidence" value="ECO:0007669"/>
    <property type="project" value="UniProtKB-KW"/>
</dbReference>
<dbReference type="GO" id="GO:0006955">
    <property type="term" value="P:immune response"/>
    <property type="evidence" value="ECO:0007669"/>
    <property type="project" value="InterPro"/>
</dbReference>
<dbReference type="AlphaFoldDB" id="A0AAR2LSC5"/>
<dbReference type="GO" id="GO:0005125">
    <property type="term" value="F:cytokine activity"/>
    <property type="evidence" value="ECO:0007669"/>
    <property type="project" value="UniProtKB-KW"/>
</dbReference>
<evidence type="ECO:0000256" key="1">
    <source>
        <dbReference type="RuleBase" id="RU363133"/>
    </source>
</evidence>
<dbReference type="SUPFAM" id="SSF47266">
    <property type="entry name" value="4-helical cytokines"/>
    <property type="match status" value="1"/>
</dbReference>
<comment type="subunit">
    <text evidence="1">Heterodimer with IL12B; disulfide-linked. The heterodimer is known as interleukin IL-12.</text>
</comment>
<feature type="chain" id="PRO_5043095969" description="Interleukin-12 subunit alpha" evidence="1">
    <location>
        <begin position="31"/>
        <end position="207"/>
    </location>
</feature>
<keyword evidence="1" id="KW-0339">Growth factor</keyword>
<reference evidence="2" key="3">
    <citation type="submission" date="2025-09" db="UniProtKB">
        <authorList>
            <consortium name="Ensembl"/>
        </authorList>
    </citation>
    <scope>IDENTIFICATION</scope>
</reference>